<dbReference type="PRINTS" id="PR00380">
    <property type="entry name" value="KINESINHEAVY"/>
</dbReference>
<dbReference type="InterPro" id="IPR001752">
    <property type="entry name" value="Kinesin_motor_dom"/>
</dbReference>
<name>A0A9Q8Z1L9_CURCL</name>
<dbReference type="SUPFAM" id="SSF52540">
    <property type="entry name" value="P-loop containing nucleoside triphosphate hydrolases"/>
    <property type="match status" value="1"/>
</dbReference>
<dbReference type="VEuPathDB" id="FungiDB:yc1106_01540"/>
<evidence type="ECO:0000256" key="8">
    <source>
        <dbReference type="SAM" id="MobiDB-lite"/>
    </source>
</evidence>
<feature type="compositionally biased region" description="Low complexity" evidence="8">
    <location>
        <begin position="103"/>
        <end position="120"/>
    </location>
</feature>
<feature type="region of interest" description="Disordered" evidence="8">
    <location>
        <begin position="1630"/>
        <end position="1696"/>
    </location>
</feature>
<dbReference type="GO" id="GO:0005737">
    <property type="term" value="C:cytoplasm"/>
    <property type="evidence" value="ECO:0007669"/>
    <property type="project" value="UniProtKB-SubCell"/>
</dbReference>
<feature type="coiled-coil region" evidence="7">
    <location>
        <begin position="1396"/>
        <end position="1476"/>
    </location>
</feature>
<feature type="region of interest" description="Disordered" evidence="8">
    <location>
        <begin position="1"/>
        <end position="132"/>
    </location>
</feature>
<gene>
    <name evidence="10" type="ORF">yc1106_01540</name>
</gene>
<feature type="compositionally biased region" description="Basic and acidic residues" evidence="8">
    <location>
        <begin position="123"/>
        <end position="132"/>
    </location>
</feature>
<evidence type="ECO:0000256" key="3">
    <source>
        <dbReference type="ARBA" id="ARBA00022741"/>
    </source>
</evidence>
<dbReference type="EMBL" id="CP089274">
    <property type="protein sequence ID" value="USP74266.1"/>
    <property type="molecule type" value="Genomic_DNA"/>
</dbReference>
<feature type="coiled-coil region" evidence="7">
    <location>
        <begin position="1200"/>
        <end position="1234"/>
    </location>
</feature>
<proteinExistence type="inferred from homology"/>
<dbReference type="GO" id="GO:0007018">
    <property type="term" value="P:microtubule-based movement"/>
    <property type="evidence" value="ECO:0007669"/>
    <property type="project" value="InterPro"/>
</dbReference>
<dbReference type="GO" id="GO:0007052">
    <property type="term" value="P:mitotic spindle organization"/>
    <property type="evidence" value="ECO:0007669"/>
    <property type="project" value="TreeGrafter"/>
</dbReference>
<feature type="domain" description="Kinesin motor" evidence="9">
    <location>
        <begin position="135"/>
        <end position="524"/>
    </location>
</feature>
<feature type="region of interest" description="Disordered" evidence="8">
    <location>
        <begin position="1589"/>
        <end position="1608"/>
    </location>
</feature>
<feature type="compositionally biased region" description="Low complexity" evidence="8">
    <location>
        <begin position="960"/>
        <end position="969"/>
    </location>
</feature>
<dbReference type="Pfam" id="PF00225">
    <property type="entry name" value="Kinesin"/>
    <property type="match status" value="1"/>
</dbReference>
<feature type="compositionally biased region" description="Basic and acidic residues" evidence="8">
    <location>
        <begin position="821"/>
        <end position="833"/>
    </location>
</feature>
<dbReference type="GO" id="GO:0005524">
    <property type="term" value="F:ATP binding"/>
    <property type="evidence" value="ECO:0007669"/>
    <property type="project" value="UniProtKB-UniRule"/>
</dbReference>
<feature type="region of interest" description="Disordered" evidence="8">
    <location>
        <begin position="387"/>
        <end position="408"/>
    </location>
</feature>
<keyword evidence="11" id="KW-1185">Reference proteome</keyword>
<feature type="compositionally biased region" description="Polar residues" evidence="8">
    <location>
        <begin position="1249"/>
        <end position="1264"/>
    </location>
</feature>
<dbReference type="PANTHER" id="PTHR47969">
    <property type="entry name" value="CHROMOSOME-ASSOCIATED KINESIN KIF4A-RELATED"/>
    <property type="match status" value="1"/>
</dbReference>
<keyword evidence="3 6" id="KW-0547">Nucleotide-binding</keyword>
<feature type="compositionally biased region" description="Polar residues" evidence="8">
    <location>
        <begin position="985"/>
        <end position="1006"/>
    </location>
</feature>
<protein>
    <recommendedName>
        <fullName evidence="9">Kinesin motor domain-containing protein</fullName>
    </recommendedName>
</protein>
<evidence type="ECO:0000256" key="1">
    <source>
        <dbReference type="ARBA" id="ARBA00004496"/>
    </source>
</evidence>
<evidence type="ECO:0000256" key="5">
    <source>
        <dbReference type="ARBA" id="ARBA00023054"/>
    </source>
</evidence>
<keyword evidence="5 7" id="KW-0175">Coiled coil</keyword>
<evidence type="ECO:0000259" key="9">
    <source>
        <dbReference type="PROSITE" id="PS50067"/>
    </source>
</evidence>
<comment type="subcellular location">
    <subcellularLocation>
        <location evidence="1">Cytoplasm</location>
    </subcellularLocation>
</comment>
<feature type="coiled-coil region" evidence="7">
    <location>
        <begin position="1738"/>
        <end position="1803"/>
    </location>
</feature>
<feature type="compositionally biased region" description="Basic and acidic residues" evidence="8">
    <location>
        <begin position="869"/>
        <end position="891"/>
    </location>
</feature>
<dbReference type="GO" id="GO:0005875">
    <property type="term" value="C:microtubule associated complex"/>
    <property type="evidence" value="ECO:0007669"/>
    <property type="project" value="TreeGrafter"/>
</dbReference>
<feature type="region of interest" description="Disordered" evidence="8">
    <location>
        <begin position="561"/>
        <end position="582"/>
    </location>
</feature>
<accession>A0A9Q8Z1L9</accession>
<dbReference type="OrthoDB" id="3176171at2759"/>
<keyword evidence="4 6" id="KW-0067">ATP-binding</keyword>
<keyword evidence="6" id="KW-0505">Motor protein</keyword>
<feature type="compositionally biased region" description="Basic and acidic residues" evidence="8">
    <location>
        <begin position="24"/>
        <end position="33"/>
    </location>
</feature>
<dbReference type="Gene3D" id="3.40.850.10">
    <property type="entry name" value="Kinesin motor domain"/>
    <property type="match status" value="1"/>
</dbReference>
<dbReference type="SMART" id="SM00129">
    <property type="entry name" value="KISc"/>
    <property type="match status" value="1"/>
</dbReference>
<feature type="region of interest" description="Disordered" evidence="8">
    <location>
        <begin position="1234"/>
        <end position="1280"/>
    </location>
</feature>
<feature type="region of interest" description="Disordered" evidence="8">
    <location>
        <begin position="953"/>
        <end position="1030"/>
    </location>
</feature>
<evidence type="ECO:0000313" key="11">
    <source>
        <dbReference type="Proteomes" id="UP001056012"/>
    </source>
</evidence>
<feature type="coiled-coil region" evidence="7">
    <location>
        <begin position="1043"/>
        <end position="1084"/>
    </location>
</feature>
<dbReference type="InterPro" id="IPR027640">
    <property type="entry name" value="Kinesin-like_fam"/>
</dbReference>
<dbReference type="InterPro" id="IPR019821">
    <property type="entry name" value="Kinesin_motor_CS"/>
</dbReference>
<dbReference type="PROSITE" id="PS00411">
    <property type="entry name" value="KINESIN_MOTOR_1"/>
    <property type="match status" value="1"/>
</dbReference>
<feature type="compositionally biased region" description="Polar residues" evidence="8">
    <location>
        <begin position="387"/>
        <end position="397"/>
    </location>
</feature>
<evidence type="ECO:0000256" key="6">
    <source>
        <dbReference type="PROSITE-ProRule" id="PRU00283"/>
    </source>
</evidence>
<reference evidence="10" key="1">
    <citation type="submission" date="2021-12" db="EMBL/GenBank/DDBJ databases">
        <title>Curvularia clavata genome.</title>
        <authorList>
            <person name="Cao Y."/>
        </authorList>
    </citation>
    <scope>NUCLEOTIDE SEQUENCE</scope>
    <source>
        <strain evidence="10">Yc1106</strain>
    </source>
</reference>
<dbReference type="PANTHER" id="PTHR47969:SF15">
    <property type="entry name" value="CHROMOSOME-ASSOCIATED KINESIN KIF4A-RELATED"/>
    <property type="match status" value="1"/>
</dbReference>
<evidence type="ECO:0000256" key="7">
    <source>
        <dbReference type="SAM" id="Coils"/>
    </source>
</evidence>
<dbReference type="GO" id="GO:0051231">
    <property type="term" value="P:spindle elongation"/>
    <property type="evidence" value="ECO:0007669"/>
    <property type="project" value="TreeGrafter"/>
</dbReference>
<dbReference type="InterPro" id="IPR027417">
    <property type="entry name" value="P-loop_NTPase"/>
</dbReference>
<feature type="compositionally biased region" description="Polar residues" evidence="8">
    <location>
        <begin position="1644"/>
        <end position="1653"/>
    </location>
</feature>
<dbReference type="PROSITE" id="PS50067">
    <property type="entry name" value="KINESIN_MOTOR_2"/>
    <property type="match status" value="1"/>
</dbReference>
<dbReference type="Proteomes" id="UP001056012">
    <property type="component" value="Chromosome 1"/>
</dbReference>
<feature type="compositionally biased region" description="Basic and acidic residues" evidence="8">
    <location>
        <begin position="1591"/>
        <end position="1608"/>
    </location>
</feature>
<evidence type="ECO:0000256" key="4">
    <source>
        <dbReference type="ARBA" id="ARBA00022840"/>
    </source>
</evidence>
<comment type="similarity">
    <text evidence="6">Belongs to the TRAFAC class myosin-kinesin ATPase superfamily. Kinesin family.</text>
</comment>
<sequence>MSGGIGGKIDQGETRYDDVDEAVSAEHDSKRMEPGAQLQLSWPRDSAGPGRQREAGEISAGANTITPPDRAAHPSLPSHGAAVAAPMATSPPGSPANGFTRPMSAMIRSNRSSSRMSLSSKPGESKASDEDSRTAVKVAVRVRPALQQGDPGFELIPQRFRNALCHVTSSSSLTVDAAGGKKVFVFDRVFDQDVDQEGIFEYVADSVHSFVQGYNVSILAYGQSGAGKSYTMGTTGPRDQADPDVMGIIPRAAALLFEKLDGPSKSPTSGIRAPSRLSGMQNFAAKSASQANRNWQLKATYVEIYNEQLRDLLLPENVAHSERPQVNIREDRDGRIILTGLTQVPVNSIDDLLGALNFGSSIRQTDATAVNAKSSRSHAVFSLNLVQKKSSPASPTSNREKRRSVPIEMMSGSSESWVTVDSKLHFVDLAGSERLKNTGAQGERAKEGISINAGLASLGKVISQLSARSHGGYVSYRDSRLTRLLQDSLGGNAITYMIACVNPAEFHLSETLNTVQYAQRARAIQVKPQIQQIHDDSDKQAAIDRLRAEVQFLRDQIRLSERTDRKKSGPHERADRQEEREAELQNQLLDVQENYNALSARHAKLISEITKARDNSETETPMLKDAIGDSALERLKRSNSFAEAVESVVLEYEKTIQSLESSLSNTRSTLSTHESDLLEKETRIAILESQNQHLQSRLQKAMERDANNEEYVQSLERQIDSSVNGIEKNDTVISELREKLQKARENESSSEEYISTLEERLAENEQETEMMSREIERLKHVVERQRSVAKLDNLLYELDKTDSKAEESHINGHSKTPSDPFVDKRPKLEKRVTSDSMHQFGTPVDAIPEEADGERPQTASTAAGAIVPRLDDEEHKDDLAVKAVSNDKERDDTDDGPSSPAQTRFVHDKLDTVTQELLDLRVEHEGTLQDYEKLASKYQEALRTLAALQDSVDEARHRAPSAPSSRPSSFLSNAGVNGLTAEDGQLSSSRTLSAELSLAESGNTSTQDEETEPGHDQTTPRRLSVESLGQESHIPETVLVQELKALKLLQEEKEERITELQQTYAELQEQHQDTLDYVEELKSEITKAQMNRPASPSVHMIRRKSSQAVLANDRANRAVNSLRSLVLDRLDDDADAIQNFELNLNTIMSELQLRSERAHDLESEVQSIRKEMEGKMTLISGLTKERSSLKAGSPLDISIVASMQDQMKQNEDHIRELKDTHAQREQELKAQIETLKSSVKPGESLSDELLSSRQMPDTPRTINGNGEPEDETTERSELDKLSDEAAHWHSKHLEAIEATRASERQHLETVRELESAKQRLEVDHALRLSEIEQTRGAEAEAALQQERAKHAEMIAALQAEVDEHKSTALNNAARLAELEESHTNIVKQFEEDSQARELTEKELETHRSLVTNLERQIEEHKAAIEYHQQGMDSLQKTHAAELDKLALELTTHKETASSLEADLSKAKTEMETLLQGVSTALGEETDISSIQSHIEALVKERKSIASRLDEAVKDLESARKELAEATSTIGTLKGNLKELEMINSETLKELEKVSEKELKSARLVQELEDQLNQNWDQHEAANNRLSALQTERSRELQDAMTHSEELEKEVQESRIKIALLESQLVDAKRNSARVSMDPRDDLQRSNSNNSTARKSAAHTSLPSPPPAIPLPPLPPGSPPPQTNAPSPPTSRHQSKDIAHAQLVEDQEARIRTIEKHLFAEKQLTATLEDALTDLEASSTKTKADLDQFRKKCASLEEELNTMRKERSQARHSLQAVEEERNARLRVEAERAHLEARMAALSNAQKKSKKKGTLNCF</sequence>
<feature type="coiled-coil region" evidence="7">
    <location>
        <begin position="1303"/>
        <end position="1367"/>
    </location>
</feature>
<dbReference type="GO" id="GO:0003777">
    <property type="term" value="F:microtubule motor activity"/>
    <property type="evidence" value="ECO:0007669"/>
    <property type="project" value="InterPro"/>
</dbReference>
<feature type="compositionally biased region" description="Pro residues" evidence="8">
    <location>
        <begin position="1662"/>
        <end position="1688"/>
    </location>
</feature>
<dbReference type="InterPro" id="IPR036961">
    <property type="entry name" value="Kinesin_motor_dom_sf"/>
</dbReference>
<feature type="region of interest" description="Disordered" evidence="8">
    <location>
        <begin position="802"/>
        <end position="904"/>
    </location>
</feature>
<evidence type="ECO:0000256" key="2">
    <source>
        <dbReference type="ARBA" id="ARBA00022490"/>
    </source>
</evidence>
<feature type="binding site" evidence="6">
    <location>
        <begin position="222"/>
        <end position="229"/>
    </location>
    <ligand>
        <name>ATP</name>
        <dbReference type="ChEBI" id="CHEBI:30616"/>
    </ligand>
</feature>
<organism evidence="10 11">
    <name type="scientific">Curvularia clavata</name>
    <dbReference type="NCBI Taxonomy" id="95742"/>
    <lineage>
        <taxon>Eukaryota</taxon>
        <taxon>Fungi</taxon>
        <taxon>Dikarya</taxon>
        <taxon>Ascomycota</taxon>
        <taxon>Pezizomycotina</taxon>
        <taxon>Dothideomycetes</taxon>
        <taxon>Pleosporomycetidae</taxon>
        <taxon>Pleosporales</taxon>
        <taxon>Pleosporineae</taxon>
        <taxon>Pleosporaceae</taxon>
        <taxon>Curvularia</taxon>
    </lineage>
</organism>
<dbReference type="GO" id="GO:0008017">
    <property type="term" value="F:microtubule binding"/>
    <property type="evidence" value="ECO:0007669"/>
    <property type="project" value="InterPro"/>
</dbReference>
<evidence type="ECO:0000313" key="10">
    <source>
        <dbReference type="EMBL" id="USP74266.1"/>
    </source>
</evidence>
<feature type="coiled-coil region" evidence="7">
    <location>
        <begin position="642"/>
        <end position="781"/>
    </location>
</feature>
<keyword evidence="2" id="KW-0963">Cytoplasm</keyword>